<dbReference type="InterPro" id="IPR014036">
    <property type="entry name" value="DeoR-like_C"/>
</dbReference>
<dbReference type="PRINTS" id="PR00037">
    <property type="entry name" value="HTHLACR"/>
</dbReference>
<keyword evidence="3" id="KW-0804">Transcription</keyword>
<dbReference type="Proteomes" id="UP000064189">
    <property type="component" value="Unassembled WGS sequence"/>
</dbReference>
<reference evidence="5 6" key="1">
    <citation type="submission" date="2015-11" db="EMBL/GenBank/DDBJ databases">
        <title>Genome Sequence of Bacillus simplex strain VanAntwerpen2.</title>
        <authorList>
            <person name="Couger M.B."/>
        </authorList>
    </citation>
    <scope>NUCLEOTIDE SEQUENCE [LARGE SCALE GENOMIC DNA]</scope>
    <source>
        <strain evidence="5 6">VanAntwerpen02</strain>
    </source>
</reference>
<evidence type="ECO:0000259" key="4">
    <source>
        <dbReference type="PROSITE" id="PS51000"/>
    </source>
</evidence>
<accession>A0A109N1I8</accession>
<organism evidence="5 6">
    <name type="scientific">Peribacillus simplex</name>
    <dbReference type="NCBI Taxonomy" id="1478"/>
    <lineage>
        <taxon>Bacteria</taxon>
        <taxon>Bacillati</taxon>
        <taxon>Bacillota</taxon>
        <taxon>Bacilli</taxon>
        <taxon>Bacillales</taxon>
        <taxon>Bacillaceae</taxon>
        <taxon>Peribacillus</taxon>
    </lineage>
</organism>
<dbReference type="InterPro" id="IPR036390">
    <property type="entry name" value="WH_DNA-bd_sf"/>
</dbReference>
<dbReference type="Gene3D" id="3.40.50.1360">
    <property type="match status" value="1"/>
</dbReference>
<dbReference type="InterPro" id="IPR011991">
    <property type="entry name" value="ArsR-like_HTH"/>
</dbReference>
<dbReference type="SUPFAM" id="SSF100950">
    <property type="entry name" value="NagB/RpiA/CoA transferase-like"/>
    <property type="match status" value="1"/>
</dbReference>
<dbReference type="PANTHER" id="PTHR30363">
    <property type="entry name" value="HTH-TYPE TRANSCRIPTIONAL REGULATOR SRLR-RELATED"/>
    <property type="match status" value="1"/>
</dbReference>
<name>A0A109N1I8_9BACI</name>
<proteinExistence type="predicted"/>
<sequence>MKKMFASERRKIILGKLTDQHRVTIKELSEEIKVSEATLRTDLSKMEEEGLLKRTHGGAILSEKQDSDTSFTTRELKNRYEKAAISKKAAELLSNGQCIMLDSSSTTLELARTIKEMPIRLTVVTSGINTALELNENPNITVILLGGIIKKGSFSLEGSLGINILNQINIDLMFTSANGFTFESGLTDFSVYEVELKKAMVSASNKVVALLDHTKINKNSIASFASINQIDTIITDFDMTGSYTKKLEEQNVKIIMISTDEHVN</sequence>
<dbReference type="InterPro" id="IPR036388">
    <property type="entry name" value="WH-like_DNA-bd_sf"/>
</dbReference>
<dbReference type="GO" id="GO:0003700">
    <property type="term" value="F:DNA-binding transcription factor activity"/>
    <property type="evidence" value="ECO:0007669"/>
    <property type="project" value="InterPro"/>
</dbReference>
<dbReference type="PROSITE" id="PS51000">
    <property type="entry name" value="HTH_DEOR_2"/>
    <property type="match status" value="1"/>
</dbReference>
<dbReference type="SUPFAM" id="SSF46785">
    <property type="entry name" value="Winged helix' DNA-binding domain"/>
    <property type="match status" value="1"/>
</dbReference>
<comment type="caution">
    <text evidence="5">The sequence shown here is derived from an EMBL/GenBank/DDBJ whole genome shotgun (WGS) entry which is preliminary data.</text>
</comment>
<dbReference type="CDD" id="cd00090">
    <property type="entry name" value="HTH_ARSR"/>
    <property type="match status" value="1"/>
</dbReference>
<keyword evidence="1" id="KW-0805">Transcription regulation</keyword>
<dbReference type="Gene3D" id="1.10.10.10">
    <property type="entry name" value="Winged helix-like DNA-binding domain superfamily/Winged helix DNA-binding domain"/>
    <property type="match status" value="1"/>
</dbReference>
<dbReference type="Pfam" id="PF08220">
    <property type="entry name" value="HTH_DeoR"/>
    <property type="match status" value="1"/>
</dbReference>
<dbReference type="InterPro" id="IPR001034">
    <property type="entry name" value="DeoR_HTH"/>
</dbReference>
<feature type="domain" description="HTH deoR-type" evidence="4">
    <location>
        <begin position="6"/>
        <end position="61"/>
    </location>
</feature>
<dbReference type="SMART" id="SM01134">
    <property type="entry name" value="DeoRC"/>
    <property type="match status" value="1"/>
</dbReference>
<keyword evidence="6" id="KW-1185">Reference proteome</keyword>
<dbReference type="InterPro" id="IPR050313">
    <property type="entry name" value="Carb_Metab_HTH_regulators"/>
</dbReference>
<protein>
    <submittedName>
        <fullName evidence="5">Transcriptional regulator</fullName>
    </submittedName>
</protein>
<dbReference type="InterPro" id="IPR037171">
    <property type="entry name" value="NagB/RpiA_transferase-like"/>
</dbReference>
<dbReference type="EMBL" id="LNNH01000010">
    <property type="protein sequence ID" value="KWW21774.1"/>
    <property type="molecule type" value="Genomic_DNA"/>
</dbReference>
<dbReference type="RefSeq" id="WP_061140775.1">
    <property type="nucleotide sequence ID" value="NZ_LNNH01000010.1"/>
</dbReference>
<evidence type="ECO:0000256" key="2">
    <source>
        <dbReference type="ARBA" id="ARBA00023125"/>
    </source>
</evidence>
<keyword evidence="2" id="KW-0238">DNA-binding</keyword>
<gene>
    <name evidence="5" type="ORF">AS888_04530</name>
</gene>
<evidence type="ECO:0000256" key="3">
    <source>
        <dbReference type="ARBA" id="ARBA00023163"/>
    </source>
</evidence>
<evidence type="ECO:0000256" key="1">
    <source>
        <dbReference type="ARBA" id="ARBA00023015"/>
    </source>
</evidence>
<evidence type="ECO:0000313" key="5">
    <source>
        <dbReference type="EMBL" id="KWW21774.1"/>
    </source>
</evidence>
<dbReference type="GO" id="GO:0003677">
    <property type="term" value="F:DNA binding"/>
    <property type="evidence" value="ECO:0007669"/>
    <property type="project" value="UniProtKB-KW"/>
</dbReference>
<dbReference type="AlphaFoldDB" id="A0A109N1I8"/>
<dbReference type="Pfam" id="PF00455">
    <property type="entry name" value="DeoRC"/>
    <property type="match status" value="1"/>
</dbReference>
<evidence type="ECO:0000313" key="6">
    <source>
        <dbReference type="Proteomes" id="UP000064189"/>
    </source>
</evidence>
<dbReference type="SMART" id="SM00420">
    <property type="entry name" value="HTH_DEOR"/>
    <property type="match status" value="1"/>
</dbReference>
<dbReference type="PANTHER" id="PTHR30363:SF44">
    <property type="entry name" value="AGA OPERON TRANSCRIPTIONAL REPRESSOR-RELATED"/>
    <property type="match status" value="1"/>
</dbReference>